<keyword evidence="1" id="KW-0456">Lyase</keyword>
<dbReference type="InterPro" id="IPR006680">
    <property type="entry name" value="Amidohydro-rel"/>
</dbReference>
<dbReference type="GO" id="GO:0016787">
    <property type="term" value="F:hydrolase activity"/>
    <property type="evidence" value="ECO:0007669"/>
    <property type="project" value="InterPro"/>
</dbReference>
<dbReference type="InterPro" id="IPR032466">
    <property type="entry name" value="Metal_Hydrolase"/>
</dbReference>
<feature type="region of interest" description="Disordered" evidence="2">
    <location>
        <begin position="275"/>
        <end position="313"/>
    </location>
</feature>
<keyword evidence="5" id="KW-1185">Reference proteome</keyword>
<dbReference type="Gene3D" id="3.20.20.140">
    <property type="entry name" value="Metal-dependent hydrolases"/>
    <property type="match status" value="1"/>
</dbReference>
<dbReference type="PANTHER" id="PTHR21240:SF19">
    <property type="entry name" value="CATALYTIC_ HYDROLASE"/>
    <property type="match status" value="1"/>
</dbReference>
<accession>A0A7X0HBM4</accession>
<gene>
    <name evidence="4" type="ORF">HNQ40_003201</name>
</gene>
<organism evidence="4 5">
    <name type="scientific">Algisphaera agarilytica</name>
    <dbReference type="NCBI Taxonomy" id="1385975"/>
    <lineage>
        <taxon>Bacteria</taxon>
        <taxon>Pseudomonadati</taxon>
        <taxon>Planctomycetota</taxon>
        <taxon>Phycisphaerae</taxon>
        <taxon>Phycisphaerales</taxon>
        <taxon>Phycisphaeraceae</taxon>
        <taxon>Algisphaera</taxon>
    </lineage>
</organism>
<evidence type="ECO:0000256" key="1">
    <source>
        <dbReference type="ARBA" id="ARBA00023239"/>
    </source>
</evidence>
<evidence type="ECO:0000313" key="4">
    <source>
        <dbReference type="EMBL" id="MBB6431395.1"/>
    </source>
</evidence>
<dbReference type="RefSeq" id="WP_184678865.1">
    <property type="nucleotide sequence ID" value="NZ_JACHGY010000001.1"/>
</dbReference>
<sequence length="313" mass="33997">MIVDLHTRIWDSVEALGASAAQTYRRRRGEPWEHTHASEQAHAQAMAPVEYAAILGFESGLLEASIDAERVHQAVQTHPGKYVGFVGIDPTLDKPIAKLEAALDLGLVGVTVSPAAAGFHPADTRAMDLYEACESRGVPIIIESNAMISQDSKLEFAIPYLLDEVARSFPKLKLVLSSFGLPWIDQCVTLMAKHPNIYADVSGLVIQSWQLYNAMVQAFQAGVMNQVLFGSGFPFGNPEQAIVTLYSVNVTSQGTPLPSVPREQLRTVVERDTLAELGIAKPTGDAKPAEPTEEPPSEFEKIAIAQDQQDPPK</sequence>
<dbReference type="Proteomes" id="UP000541810">
    <property type="component" value="Unassembled WGS sequence"/>
</dbReference>
<dbReference type="GO" id="GO:0016831">
    <property type="term" value="F:carboxy-lyase activity"/>
    <property type="evidence" value="ECO:0007669"/>
    <property type="project" value="InterPro"/>
</dbReference>
<protein>
    <recommendedName>
        <fullName evidence="3">Amidohydrolase-related domain-containing protein</fullName>
    </recommendedName>
</protein>
<evidence type="ECO:0000256" key="2">
    <source>
        <dbReference type="SAM" id="MobiDB-lite"/>
    </source>
</evidence>
<proteinExistence type="predicted"/>
<dbReference type="Pfam" id="PF04909">
    <property type="entry name" value="Amidohydro_2"/>
    <property type="match status" value="1"/>
</dbReference>
<dbReference type="SUPFAM" id="SSF51556">
    <property type="entry name" value="Metallo-dependent hydrolases"/>
    <property type="match status" value="1"/>
</dbReference>
<reference evidence="4 5" key="1">
    <citation type="submission" date="2020-08" db="EMBL/GenBank/DDBJ databases">
        <title>Genomic Encyclopedia of Type Strains, Phase IV (KMG-IV): sequencing the most valuable type-strain genomes for metagenomic binning, comparative biology and taxonomic classification.</title>
        <authorList>
            <person name="Goeker M."/>
        </authorList>
    </citation>
    <scope>NUCLEOTIDE SEQUENCE [LARGE SCALE GENOMIC DNA]</scope>
    <source>
        <strain evidence="4 5">DSM 103725</strain>
    </source>
</reference>
<comment type="caution">
    <text evidence="4">The sequence shown here is derived from an EMBL/GenBank/DDBJ whole genome shotgun (WGS) entry which is preliminary data.</text>
</comment>
<feature type="domain" description="Amidohydrolase-related" evidence="3">
    <location>
        <begin position="3"/>
        <end position="240"/>
    </location>
</feature>
<dbReference type="EMBL" id="JACHGY010000001">
    <property type="protein sequence ID" value="MBB6431395.1"/>
    <property type="molecule type" value="Genomic_DNA"/>
</dbReference>
<evidence type="ECO:0000259" key="3">
    <source>
        <dbReference type="Pfam" id="PF04909"/>
    </source>
</evidence>
<dbReference type="AlphaFoldDB" id="A0A7X0HBM4"/>
<dbReference type="InterPro" id="IPR032465">
    <property type="entry name" value="ACMSD"/>
</dbReference>
<evidence type="ECO:0000313" key="5">
    <source>
        <dbReference type="Proteomes" id="UP000541810"/>
    </source>
</evidence>
<dbReference type="PANTHER" id="PTHR21240">
    <property type="entry name" value="2-AMINO-3-CARBOXYLMUCONATE-6-SEMIALDEHYDE DECARBOXYLASE"/>
    <property type="match status" value="1"/>
</dbReference>
<name>A0A7X0HBM4_9BACT</name>